<dbReference type="Gene3D" id="3.30.1490.190">
    <property type="match status" value="1"/>
</dbReference>
<dbReference type="GO" id="GO:0008270">
    <property type="term" value="F:zinc ion binding"/>
    <property type="evidence" value="ECO:0007669"/>
    <property type="project" value="TreeGrafter"/>
</dbReference>
<dbReference type="InterPro" id="IPR036388">
    <property type="entry name" value="WH-like_DNA-bd_sf"/>
</dbReference>
<dbReference type="Proteomes" id="UP000588186">
    <property type="component" value="Unassembled WGS sequence"/>
</dbReference>
<comment type="subcellular location">
    <subcellularLocation>
        <location evidence="1">Cytoplasm</location>
    </subcellularLocation>
</comment>
<comment type="caution">
    <text evidence="13">The sequence shown here is derived from an EMBL/GenBank/DDBJ whole genome shotgun (WGS) entry which is preliminary data.</text>
</comment>
<dbReference type="FunFam" id="3.30.1490.190:FF:000003">
    <property type="entry name" value="Fur family transcriptional regulator"/>
    <property type="match status" value="1"/>
</dbReference>
<feature type="binding site" evidence="11">
    <location>
        <position position="100"/>
    </location>
    <ligand>
        <name>Zn(2+)</name>
        <dbReference type="ChEBI" id="CHEBI:29105"/>
    </ligand>
</feature>
<evidence type="ECO:0000313" key="13">
    <source>
        <dbReference type="EMBL" id="CAD2079442.1"/>
    </source>
</evidence>
<evidence type="ECO:0000256" key="9">
    <source>
        <dbReference type="ARBA" id="ARBA00023163"/>
    </source>
</evidence>
<evidence type="ECO:0000256" key="1">
    <source>
        <dbReference type="ARBA" id="ARBA00004496"/>
    </source>
</evidence>
<dbReference type="GO" id="GO:0045892">
    <property type="term" value="P:negative regulation of DNA-templated transcription"/>
    <property type="evidence" value="ECO:0007669"/>
    <property type="project" value="TreeGrafter"/>
</dbReference>
<dbReference type="EMBL" id="CAJEWB010000013">
    <property type="protein sequence ID" value="CAD2079442.1"/>
    <property type="molecule type" value="Genomic_DNA"/>
</dbReference>
<evidence type="ECO:0000256" key="11">
    <source>
        <dbReference type="PIRSR" id="PIRSR602481-1"/>
    </source>
</evidence>
<evidence type="ECO:0000256" key="8">
    <source>
        <dbReference type="ARBA" id="ARBA00023125"/>
    </source>
</evidence>
<dbReference type="GO" id="GO:1900376">
    <property type="term" value="P:regulation of secondary metabolite biosynthetic process"/>
    <property type="evidence" value="ECO:0007669"/>
    <property type="project" value="TreeGrafter"/>
</dbReference>
<keyword evidence="8" id="KW-0238">DNA-binding</keyword>
<feature type="binding site" evidence="11">
    <location>
        <position position="143"/>
    </location>
    <ligand>
        <name>Zn(2+)</name>
        <dbReference type="ChEBI" id="CHEBI:29105"/>
    </ligand>
</feature>
<keyword evidence="6 11" id="KW-0862">Zinc</keyword>
<evidence type="ECO:0000256" key="3">
    <source>
        <dbReference type="ARBA" id="ARBA00022490"/>
    </source>
</evidence>
<evidence type="ECO:0000256" key="5">
    <source>
        <dbReference type="ARBA" id="ARBA00022723"/>
    </source>
</evidence>
<keyword evidence="5 11" id="KW-0479">Metal-binding</keyword>
<feature type="binding site" evidence="12">
    <location>
        <position position="132"/>
    </location>
    <ligand>
        <name>Fe cation</name>
        <dbReference type="ChEBI" id="CHEBI:24875"/>
    </ligand>
</feature>
<feature type="binding site" evidence="12">
    <location>
        <position position="115"/>
    </location>
    <ligand>
        <name>Fe cation</name>
        <dbReference type="ChEBI" id="CHEBI:24875"/>
    </ligand>
</feature>
<keyword evidence="14" id="KW-1185">Reference proteome</keyword>
<gene>
    <name evidence="13" type="primary">perR</name>
    <name evidence="13" type="ORF">JEOPIN946_01566</name>
</gene>
<proteinExistence type="inferred from homology"/>
<dbReference type="PANTHER" id="PTHR33202:SF8">
    <property type="entry name" value="PEROXIDE-RESPONSIVE REPRESSOR PERR"/>
    <property type="match status" value="1"/>
</dbReference>
<dbReference type="AlphaFoldDB" id="A0A6V7RNX3"/>
<sequence length="150" mass="17275">MKMMDKEQTFIESINKLKCTGVRITPQRKAVLEYLIDTEEHPTADDIFKALSHEHKNMSVATVYNNLKLFKDTGLITELSYGDSSSRFDFRTNPHYHIICTECGTITDFEYPALEEVEHLAGLLTGYEVHGHRLELYGRCPKCQNKKSDE</sequence>
<evidence type="ECO:0000256" key="2">
    <source>
        <dbReference type="ARBA" id="ARBA00007957"/>
    </source>
</evidence>
<keyword evidence="9" id="KW-0804">Transcription</keyword>
<protein>
    <submittedName>
        <fullName evidence="13">Peroxide-responsive repressor PerR</fullName>
    </submittedName>
</protein>
<dbReference type="CDD" id="cd07153">
    <property type="entry name" value="Fur_like"/>
    <property type="match status" value="1"/>
</dbReference>
<dbReference type="Gene3D" id="1.10.10.10">
    <property type="entry name" value="Winged helix-like DNA-binding domain superfamily/Winged helix DNA-binding domain"/>
    <property type="match status" value="1"/>
</dbReference>
<dbReference type="GO" id="GO:0003700">
    <property type="term" value="F:DNA-binding transcription factor activity"/>
    <property type="evidence" value="ECO:0007669"/>
    <property type="project" value="InterPro"/>
</dbReference>
<keyword evidence="7" id="KW-0805">Transcription regulation</keyword>
<name>A0A6V7RNX3_9BACL</name>
<keyword evidence="12" id="KW-0408">Iron</keyword>
<evidence type="ECO:0000256" key="6">
    <source>
        <dbReference type="ARBA" id="ARBA00022833"/>
    </source>
</evidence>
<comment type="cofactor">
    <cofactor evidence="11">
        <name>Zn(2+)</name>
        <dbReference type="ChEBI" id="CHEBI:29105"/>
    </cofactor>
    <text evidence="11">Binds 1 zinc ion per subunit.</text>
</comment>
<accession>A0A6V7RNX3</accession>
<dbReference type="InterPro" id="IPR043135">
    <property type="entry name" value="Fur_C"/>
</dbReference>
<feature type="binding site" evidence="11">
    <location>
        <position position="103"/>
    </location>
    <ligand>
        <name>Zn(2+)</name>
        <dbReference type="ChEBI" id="CHEBI:29105"/>
    </ligand>
</feature>
<keyword evidence="10" id="KW-0464">Manganese</keyword>
<evidence type="ECO:0000256" key="10">
    <source>
        <dbReference type="ARBA" id="ARBA00023211"/>
    </source>
</evidence>
<comment type="similarity">
    <text evidence="2">Belongs to the Fur family.</text>
</comment>
<keyword evidence="4" id="KW-0678">Repressor</keyword>
<dbReference type="SUPFAM" id="SSF46785">
    <property type="entry name" value="Winged helix' DNA-binding domain"/>
    <property type="match status" value="1"/>
</dbReference>
<dbReference type="PANTHER" id="PTHR33202">
    <property type="entry name" value="ZINC UPTAKE REGULATION PROTEIN"/>
    <property type="match status" value="1"/>
</dbReference>
<dbReference type="Pfam" id="PF01475">
    <property type="entry name" value="FUR"/>
    <property type="match status" value="1"/>
</dbReference>
<dbReference type="InterPro" id="IPR002481">
    <property type="entry name" value="FUR"/>
</dbReference>
<reference evidence="13 14" key="1">
    <citation type="submission" date="2020-07" db="EMBL/GenBank/DDBJ databases">
        <authorList>
            <person name="Criscuolo A."/>
        </authorList>
    </citation>
    <scope>NUCLEOTIDE SEQUENCE [LARGE SCALE GENOMIC DNA]</scope>
    <source>
        <strain evidence="13">CIP107946</strain>
    </source>
</reference>
<evidence type="ECO:0000256" key="4">
    <source>
        <dbReference type="ARBA" id="ARBA00022491"/>
    </source>
</evidence>
<organism evidence="13 14">
    <name type="scientific">Phocicoccus pinnipedialis</name>
    <dbReference type="NCBI Taxonomy" id="110845"/>
    <lineage>
        <taxon>Bacteria</taxon>
        <taxon>Bacillati</taxon>
        <taxon>Bacillota</taxon>
        <taxon>Bacilli</taxon>
        <taxon>Bacillales</taxon>
        <taxon>Salinicoccaceae</taxon>
        <taxon>Phocicoccus</taxon>
    </lineage>
</organism>
<feature type="binding site" evidence="11">
    <location>
        <position position="140"/>
    </location>
    <ligand>
        <name>Zn(2+)</name>
        <dbReference type="ChEBI" id="CHEBI:29105"/>
    </ligand>
</feature>
<evidence type="ECO:0000313" key="14">
    <source>
        <dbReference type="Proteomes" id="UP000588186"/>
    </source>
</evidence>
<keyword evidence="3" id="KW-0963">Cytoplasm</keyword>
<evidence type="ECO:0000256" key="12">
    <source>
        <dbReference type="PIRSR" id="PIRSR602481-2"/>
    </source>
</evidence>
<dbReference type="InterPro" id="IPR036390">
    <property type="entry name" value="WH_DNA-bd_sf"/>
</dbReference>
<dbReference type="GO" id="GO:0005737">
    <property type="term" value="C:cytoplasm"/>
    <property type="evidence" value="ECO:0007669"/>
    <property type="project" value="UniProtKB-SubCell"/>
</dbReference>
<evidence type="ECO:0000256" key="7">
    <source>
        <dbReference type="ARBA" id="ARBA00023015"/>
    </source>
</evidence>
<dbReference type="GO" id="GO:0000976">
    <property type="term" value="F:transcription cis-regulatory region binding"/>
    <property type="evidence" value="ECO:0007669"/>
    <property type="project" value="TreeGrafter"/>
</dbReference>
<comment type="cofactor">
    <cofactor evidence="12">
        <name>Mn(2+)</name>
        <dbReference type="ChEBI" id="CHEBI:29035"/>
    </cofactor>
    <cofactor evidence="12">
        <name>Fe(2+)</name>
        <dbReference type="ChEBI" id="CHEBI:29033"/>
    </cofactor>
    <text evidence="12">Binds 1 Mn(2+) or Fe(2+) ion per subunit.</text>
</comment>